<evidence type="ECO:0000256" key="1">
    <source>
        <dbReference type="ARBA" id="ARBA00010211"/>
    </source>
</evidence>
<evidence type="ECO:0000259" key="3">
    <source>
        <dbReference type="Pfam" id="PF01557"/>
    </source>
</evidence>
<comment type="caution">
    <text evidence="4">The sequence shown here is derived from an EMBL/GenBank/DDBJ whole genome shotgun (WGS) entry which is preliminary data.</text>
</comment>
<name>A0A0M0GI98_SPOGL</name>
<dbReference type="AlphaFoldDB" id="A0A0M0GI98"/>
<gene>
    <name evidence="4" type="ORF">AF332_23450</name>
</gene>
<organism evidence="4 5">
    <name type="scientific">Sporosarcina globispora</name>
    <name type="common">Bacillus globisporus</name>
    <dbReference type="NCBI Taxonomy" id="1459"/>
    <lineage>
        <taxon>Bacteria</taxon>
        <taxon>Bacillati</taxon>
        <taxon>Bacillota</taxon>
        <taxon>Bacilli</taxon>
        <taxon>Bacillales</taxon>
        <taxon>Caryophanaceae</taxon>
        <taxon>Sporosarcina</taxon>
    </lineage>
</organism>
<dbReference type="EMBL" id="LGUF01000007">
    <property type="protein sequence ID" value="KON89483.1"/>
    <property type="molecule type" value="Genomic_DNA"/>
</dbReference>
<dbReference type="Pfam" id="PF01557">
    <property type="entry name" value="FAA_hydrolase"/>
    <property type="match status" value="1"/>
</dbReference>
<sequence>MKFVTVKDSTGSVAGLLDDTGTKVLLINAALEKMEGKSDLPAALKECIALGDKFIDKVHSLTGWLSSNPDRQELFRPLDSVKLEAPIPRPDKNIFCVGKNYAEHAIEMGSKEDIPEHIMVFTKSPTTVIGPDAMVLNHKNITAELDYEGELAVVIGKKGRAIPKEEALEYVFGYTIINDVTARDLQSRHKQFFIGKSLDATCPMGPWIVHSSAIENPNKLDIQTKVNEEVRQNSNTENFIFPIEEIISVLSNGMTLEAGDIIATGTPAGVGKGFKPPRFLQPGDKVEITVEEIGTLTNTIED</sequence>
<dbReference type="PATRIC" id="fig|1459.3.peg.5170"/>
<evidence type="ECO:0000313" key="4">
    <source>
        <dbReference type="EMBL" id="KON89483.1"/>
    </source>
</evidence>
<dbReference type="FunFam" id="3.90.850.10:FF:000010">
    <property type="entry name" value="FAA hydrolase family protein"/>
    <property type="match status" value="1"/>
</dbReference>
<dbReference type="Gene3D" id="3.90.850.10">
    <property type="entry name" value="Fumarylacetoacetase-like, C-terminal domain"/>
    <property type="match status" value="1"/>
</dbReference>
<accession>A0A0M0GI98</accession>
<dbReference type="OrthoDB" id="9805307at2"/>
<dbReference type="STRING" id="1459.AF332_23450"/>
<dbReference type="Proteomes" id="UP000037109">
    <property type="component" value="Unassembled WGS sequence"/>
</dbReference>
<reference evidence="5" key="1">
    <citation type="submission" date="2015-07" db="EMBL/GenBank/DDBJ databases">
        <title>Fjat-10036 dsm4.</title>
        <authorList>
            <person name="Liu B."/>
            <person name="Wang J."/>
            <person name="Zhu Y."/>
            <person name="Liu G."/>
            <person name="Chen Q."/>
            <person name="Chen Z."/>
            <person name="Lan J."/>
            <person name="Che J."/>
            <person name="Ge C."/>
            <person name="Shi H."/>
            <person name="Pan Z."/>
            <person name="Liu X."/>
        </authorList>
    </citation>
    <scope>NUCLEOTIDE SEQUENCE [LARGE SCALE GENOMIC DNA]</scope>
    <source>
        <strain evidence="5">DSM 4</strain>
    </source>
</reference>
<dbReference type="InterPro" id="IPR011234">
    <property type="entry name" value="Fumarylacetoacetase-like_C"/>
</dbReference>
<dbReference type="PANTHER" id="PTHR11820">
    <property type="entry name" value="ACYLPYRUVASE"/>
    <property type="match status" value="1"/>
</dbReference>
<evidence type="ECO:0000256" key="2">
    <source>
        <dbReference type="ARBA" id="ARBA00022723"/>
    </source>
</evidence>
<dbReference type="InterPro" id="IPR036663">
    <property type="entry name" value="Fumarylacetoacetase_C_sf"/>
</dbReference>
<feature type="domain" description="Fumarylacetoacetase-like C-terminal" evidence="3">
    <location>
        <begin position="94"/>
        <end position="300"/>
    </location>
</feature>
<keyword evidence="5" id="KW-1185">Reference proteome</keyword>
<comment type="similarity">
    <text evidence="1">Belongs to the FAH family.</text>
</comment>
<dbReference type="GO" id="GO:0046872">
    <property type="term" value="F:metal ion binding"/>
    <property type="evidence" value="ECO:0007669"/>
    <property type="project" value="UniProtKB-KW"/>
</dbReference>
<dbReference type="GO" id="GO:0018773">
    <property type="term" value="F:acetylpyruvate hydrolase activity"/>
    <property type="evidence" value="ECO:0007669"/>
    <property type="project" value="TreeGrafter"/>
</dbReference>
<dbReference type="PANTHER" id="PTHR11820:SF7">
    <property type="entry name" value="ACYLPYRUVASE FAHD1, MITOCHONDRIAL"/>
    <property type="match status" value="1"/>
</dbReference>
<evidence type="ECO:0000313" key="5">
    <source>
        <dbReference type="Proteomes" id="UP000037109"/>
    </source>
</evidence>
<protein>
    <recommendedName>
        <fullName evidence="3">Fumarylacetoacetase-like C-terminal domain-containing protein</fullName>
    </recommendedName>
</protein>
<dbReference type="RefSeq" id="WP_053436849.1">
    <property type="nucleotide sequence ID" value="NZ_LGUF01000007.1"/>
</dbReference>
<dbReference type="SUPFAM" id="SSF56529">
    <property type="entry name" value="FAH"/>
    <property type="match status" value="1"/>
</dbReference>
<proteinExistence type="inferred from homology"/>
<keyword evidence="2" id="KW-0479">Metal-binding</keyword>